<name>Q97C49_THEVO</name>
<dbReference type="GeneID" id="1440771"/>
<feature type="transmembrane region" description="Helical" evidence="1">
    <location>
        <begin position="250"/>
        <end position="268"/>
    </location>
</feature>
<dbReference type="OrthoDB" id="37025at2157"/>
<feature type="transmembrane region" description="Helical" evidence="1">
    <location>
        <begin position="132"/>
        <end position="152"/>
    </location>
</feature>
<sequence>MANNYPTVRKYGYTSELMAIIGYTIPTFILVMPAFYTSYISNEFQIPYYTVFIIIGSPFIGRFLGAYLYSKFRFLGTPFSYSMFAIGILSIAMAFEKSVTMMAMDRFLIGISFGIVTSFAVEVAVRTRNQIVIGLTTGGWALGWILSAIVSMYMPFKYALLVSGISIPLSLLGLLIRNVPIGHVISTGFNFSPYSFLIYFLAFEPAFVLEIAPKLLGSTAFVESLIAYLVAIPAYMVFPILGKRYGFKNMIYVTSVVTIISSIFFFIFLSLEAAVVFTVMGLTVNAIIPGFLRSSNIDPEKIGPSLNFSAINGFITPTLVYVIGYPRYSSLSLTLLSMTLLLALAFSRISLGSHMHSFGHKRSLRNHE</sequence>
<dbReference type="KEGG" id="tvo:TVG0268261"/>
<keyword evidence="1" id="KW-0812">Transmembrane</keyword>
<dbReference type="EMBL" id="BA000011">
    <property type="protein sequence ID" value="BAB59398.1"/>
    <property type="molecule type" value="Genomic_DNA"/>
</dbReference>
<dbReference type="PhylomeDB" id="Q97C49"/>
<dbReference type="RefSeq" id="WP_010916513.1">
    <property type="nucleotide sequence ID" value="NC_002689.2"/>
</dbReference>
<dbReference type="HOGENOM" id="CLU_800770_0_0_2"/>
<keyword evidence="3" id="KW-1185">Reference proteome</keyword>
<evidence type="ECO:0000313" key="2">
    <source>
        <dbReference type="EMBL" id="BAB59398.1"/>
    </source>
</evidence>
<reference evidence="2 3" key="1">
    <citation type="journal article" date="1999" name="Proc. Jpn. Acad.">
        <title>Determination of the complete genomic DNA sequence of Thermoplasma volvanium GSS1.</title>
        <authorList>
            <person name="Kawashima T."/>
            <person name="Yamamoto Y."/>
            <person name="Aramaki H."/>
            <person name="Nunoshiba T."/>
            <person name="Kawamoto T."/>
            <person name="Watanabe K."/>
            <person name="Yamazaki M."/>
            <person name="Kanehori K."/>
            <person name="Amano N."/>
            <person name="Ohya Y."/>
            <person name="Makino K."/>
            <person name="Suzuki M."/>
        </authorList>
    </citation>
    <scope>NUCLEOTIDE SEQUENCE [LARGE SCALE GENOMIC DNA]</scope>
    <source>
        <strain evidence="3">ATCC 51530 / DSM 4299 / JCM 9571 / NBRC 15438 / GSS1</strain>
    </source>
</reference>
<feature type="transmembrane region" description="Helical" evidence="1">
    <location>
        <begin position="215"/>
        <end position="238"/>
    </location>
</feature>
<evidence type="ECO:0000256" key="1">
    <source>
        <dbReference type="SAM" id="Phobius"/>
    </source>
</evidence>
<feature type="transmembrane region" description="Helical" evidence="1">
    <location>
        <begin position="330"/>
        <end position="351"/>
    </location>
</feature>
<feature type="transmembrane region" description="Helical" evidence="1">
    <location>
        <begin position="158"/>
        <end position="176"/>
    </location>
</feature>
<dbReference type="Proteomes" id="UP000001017">
    <property type="component" value="Chromosome"/>
</dbReference>
<gene>
    <name evidence="2" type="ORF">TVG0268261</name>
</gene>
<dbReference type="SUPFAM" id="SSF103473">
    <property type="entry name" value="MFS general substrate transporter"/>
    <property type="match status" value="1"/>
</dbReference>
<dbReference type="PaxDb" id="273116-14324470"/>
<feature type="transmembrane region" description="Helical" evidence="1">
    <location>
        <begin position="304"/>
        <end position="324"/>
    </location>
</feature>
<reference evidence="2 3" key="2">
    <citation type="journal article" date="2000" name="Proc. Natl. Acad. Sci. U.S.A.">
        <title>Archaeal adaptation to higher temperatures revealed by genomic sequence of Thermoplasma volcanium.</title>
        <authorList>
            <person name="Kawashima T."/>
            <person name="Amano N."/>
            <person name="Koike H."/>
            <person name="Makino S."/>
            <person name="Higuchi S."/>
            <person name="Kawashima-Ohya Y."/>
            <person name="Watanabe K."/>
            <person name="Yamazaki M."/>
            <person name="Kanehori K."/>
            <person name="Kawamoto T."/>
            <person name="Nunoshiba T."/>
            <person name="Yamamoto Y."/>
            <person name="Aramaki H."/>
            <person name="Makino K."/>
            <person name="Suzuki M."/>
        </authorList>
    </citation>
    <scope>NUCLEOTIDE SEQUENCE [LARGE SCALE GENOMIC DNA]</scope>
    <source>
        <strain evidence="3">ATCC 51530 / DSM 4299 / JCM 9571 / NBRC 15438 / GSS1</strain>
    </source>
</reference>
<dbReference type="eggNOG" id="arCOG05344">
    <property type="taxonomic scope" value="Archaea"/>
</dbReference>
<feature type="transmembrane region" description="Helical" evidence="1">
    <location>
        <begin position="20"/>
        <end position="40"/>
    </location>
</feature>
<feature type="transmembrane region" description="Helical" evidence="1">
    <location>
        <begin position="188"/>
        <end position="209"/>
    </location>
</feature>
<dbReference type="AlphaFoldDB" id="Q97C49"/>
<feature type="transmembrane region" description="Helical" evidence="1">
    <location>
        <begin position="75"/>
        <end position="95"/>
    </location>
</feature>
<evidence type="ECO:0000313" key="3">
    <source>
        <dbReference type="Proteomes" id="UP000001017"/>
    </source>
</evidence>
<feature type="transmembrane region" description="Helical" evidence="1">
    <location>
        <begin position="46"/>
        <end position="68"/>
    </location>
</feature>
<feature type="transmembrane region" description="Helical" evidence="1">
    <location>
        <begin position="274"/>
        <end position="292"/>
    </location>
</feature>
<organism evidence="2 3">
    <name type="scientific">Thermoplasma volcanium (strain ATCC 51530 / DSM 4299 / JCM 9571 / NBRC 15438 / GSS1)</name>
    <dbReference type="NCBI Taxonomy" id="273116"/>
    <lineage>
        <taxon>Archaea</taxon>
        <taxon>Methanobacteriati</taxon>
        <taxon>Thermoplasmatota</taxon>
        <taxon>Thermoplasmata</taxon>
        <taxon>Thermoplasmatales</taxon>
        <taxon>Thermoplasmataceae</taxon>
        <taxon>Thermoplasma</taxon>
    </lineage>
</organism>
<evidence type="ECO:0008006" key="4">
    <source>
        <dbReference type="Google" id="ProtNLM"/>
    </source>
</evidence>
<feature type="transmembrane region" description="Helical" evidence="1">
    <location>
        <begin position="107"/>
        <end position="125"/>
    </location>
</feature>
<keyword evidence="1" id="KW-0472">Membrane</keyword>
<proteinExistence type="predicted"/>
<protein>
    <recommendedName>
        <fullName evidence="4">Transporter</fullName>
    </recommendedName>
</protein>
<keyword evidence="1" id="KW-1133">Transmembrane helix</keyword>
<dbReference type="InterPro" id="IPR036259">
    <property type="entry name" value="MFS_trans_sf"/>
</dbReference>
<accession>Q97C49</accession>